<feature type="compositionally biased region" description="Gly residues" evidence="8">
    <location>
        <begin position="1929"/>
        <end position="1942"/>
    </location>
</feature>
<dbReference type="FunFam" id="3.10.20.90:FF:000238">
    <property type="entry name" value="Phosphoinositide phospholipase C"/>
    <property type="match status" value="1"/>
</dbReference>
<dbReference type="Gene3D" id="3.10.20.90">
    <property type="entry name" value="Phosphatidylinositol 3-kinase Catalytic Subunit, Chain A, domain 1"/>
    <property type="match status" value="2"/>
</dbReference>
<dbReference type="GO" id="GO:0048015">
    <property type="term" value="P:phosphatidylinositol-mediated signaling"/>
    <property type="evidence" value="ECO:0007669"/>
    <property type="project" value="TreeGrafter"/>
</dbReference>
<dbReference type="EMBL" id="JAWZYT010001422">
    <property type="protein sequence ID" value="KAK4312306.1"/>
    <property type="molecule type" value="Genomic_DNA"/>
</dbReference>
<keyword evidence="5" id="KW-0807">Transducer</keyword>
<dbReference type="PRINTS" id="PR00390">
    <property type="entry name" value="PHPHLIPASEC"/>
</dbReference>
<evidence type="ECO:0000256" key="2">
    <source>
        <dbReference type="ARBA" id="ARBA00022837"/>
    </source>
</evidence>
<dbReference type="GO" id="GO:0005085">
    <property type="term" value="F:guanyl-nucleotide exchange factor activity"/>
    <property type="evidence" value="ECO:0007669"/>
    <property type="project" value="UniProtKB-KW"/>
</dbReference>
<dbReference type="InterPro" id="IPR001192">
    <property type="entry name" value="PI-PLC_fam"/>
</dbReference>
<keyword evidence="2" id="KW-0106">Calcium</keyword>
<feature type="region of interest" description="Disordered" evidence="8">
    <location>
        <begin position="1415"/>
        <end position="1438"/>
    </location>
</feature>
<evidence type="ECO:0000256" key="1">
    <source>
        <dbReference type="ARBA" id="ARBA00012368"/>
    </source>
</evidence>
<dbReference type="PANTHER" id="PTHR10336:SF6">
    <property type="entry name" value="1-PHOSPHATIDYLINOSITOL 4,5-BISPHOSPHATE PHOSPHODIESTERASE EPSILON-1"/>
    <property type="match status" value="1"/>
</dbReference>
<feature type="compositionally biased region" description="Acidic residues" evidence="8">
    <location>
        <begin position="1368"/>
        <end position="1387"/>
    </location>
</feature>
<dbReference type="PROSITE" id="PS50008">
    <property type="entry name" value="PIPLC_Y_DOMAIN"/>
    <property type="match status" value="1"/>
</dbReference>
<feature type="region of interest" description="Disordered" evidence="8">
    <location>
        <begin position="580"/>
        <end position="602"/>
    </location>
</feature>
<dbReference type="SUPFAM" id="SSF49562">
    <property type="entry name" value="C2 domain (Calcium/lipid-binding domain, CaLB)"/>
    <property type="match status" value="1"/>
</dbReference>
<evidence type="ECO:0000256" key="7">
    <source>
        <dbReference type="RuleBase" id="RU361133"/>
    </source>
</evidence>
<dbReference type="GO" id="GO:0007265">
    <property type="term" value="P:Ras protein signal transduction"/>
    <property type="evidence" value="ECO:0007669"/>
    <property type="project" value="TreeGrafter"/>
</dbReference>
<dbReference type="InterPro" id="IPR017946">
    <property type="entry name" value="PLC-like_Pdiesterase_TIM-brl"/>
</dbReference>
<dbReference type="Pfam" id="PF00388">
    <property type="entry name" value="PI-PLC-X"/>
    <property type="match status" value="1"/>
</dbReference>
<dbReference type="GO" id="GO:0004435">
    <property type="term" value="F:phosphatidylinositol-4,5-bisphosphate phospholipase C activity"/>
    <property type="evidence" value="ECO:0007669"/>
    <property type="project" value="UniProtKB-EC"/>
</dbReference>
<dbReference type="PROSITE" id="PS00018">
    <property type="entry name" value="EF_HAND_1"/>
    <property type="match status" value="1"/>
</dbReference>
<name>A0AAE1U8Z1_9EUCA</name>
<feature type="region of interest" description="Disordered" evidence="8">
    <location>
        <begin position="1338"/>
        <end position="1392"/>
    </location>
</feature>
<dbReference type="FunFam" id="2.60.40.150:FF:000183">
    <property type="entry name" value="Phosphoinositide phospholipase C"/>
    <property type="match status" value="1"/>
</dbReference>
<dbReference type="InterPro" id="IPR000008">
    <property type="entry name" value="C2_dom"/>
</dbReference>
<dbReference type="CDD" id="cd08596">
    <property type="entry name" value="PI-PLCc_epsilon"/>
    <property type="match status" value="1"/>
</dbReference>
<dbReference type="SMART" id="SM00148">
    <property type="entry name" value="PLCXc"/>
    <property type="match status" value="1"/>
</dbReference>
<dbReference type="InterPro" id="IPR028398">
    <property type="entry name" value="PLC-epsilon1_RA2"/>
</dbReference>
<dbReference type="PROSITE" id="PS50007">
    <property type="entry name" value="PIPLC_X_DOMAIN"/>
    <property type="match status" value="1"/>
</dbReference>
<dbReference type="CDD" id="cd17114">
    <property type="entry name" value="RA_PLC-epsilon"/>
    <property type="match status" value="1"/>
</dbReference>
<dbReference type="GO" id="GO:0016042">
    <property type="term" value="P:lipid catabolic process"/>
    <property type="evidence" value="ECO:0007669"/>
    <property type="project" value="UniProtKB-KW"/>
</dbReference>
<dbReference type="SUPFAM" id="SSF47473">
    <property type="entry name" value="EF-hand"/>
    <property type="match status" value="1"/>
</dbReference>
<evidence type="ECO:0000256" key="3">
    <source>
        <dbReference type="ARBA" id="ARBA00022963"/>
    </source>
</evidence>
<reference evidence="13" key="1">
    <citation type="submission" date="2023-11" db="EMBL/GenBank/DDBJ databases">
        <title>Genome assemblies of two species of porcelain crab, Petrolisthes cinctipes and Petrolisthes manimaculis (Anomura: Porcellanidae).</title>
        <authorList>
            <person name="Angst P."/>
        </authorList>
    </citation>
    <scope>NUCLEOTIDE SEQUENCE</scope>
    <source>
        <strain evidence="13">PB745_02</strain>
        <tissue evidence="13">Gill</tissue>
    </source>
</reference>
<dbReference type="SUPFAM" id="SSF54236">
    <property type="entry name" value="Ubiquitin-like"/>
    <property type="match status" value="2"/>
</dbReference>
<dbReference type="PANTHER" id="PTHR10336">
    <property type="entry name" value="PHOSPHOINOSITIDE-SPECIFIC PHOSPHOLIPASE C FAMILY PROTEIN"/>
    <property type="match status" value="1"/>
</dbReference>
<feature type="region of interest" description="Disordered" evidence="8">
    <location>
        <begin position="845"/>
        <end position="976"/>
    </location>
</feature>
<dbReference type="Gene3D" id="2.60.40.150">
    <property type="entry name" value="C2 domain"/>
    <property type="match status" value="1"/>
</dbReference>
<dbReference type="GO" id="GO:0051209">
    <property type="term" value="P:release of sequestered calcium ion into cytosol"/>
    <property type="evidence" value="ECO:0007669"/>
    <property type="project" value="TreeGrafter"/>
</dbReference>
<dbReference type="PROSITE" id="PS50009">
    <property type="entry name" value="RASGEF_CAT"/>
    <property type="match status" value="1"/>
</dbReference>
<dbReference type="CDD" id="cd01780">
    <property type="entry name" value="RA2_PLC-epsilon"/>
    <property type="match status" value="1"/>
</dbReference>
<dbReference type="SMART" id="SM00147">
    <property type="entry name" value="RasGEF"/>
    <property type="match status" value="1"/>
</dbReference>
<dbReference type="SUPFAM" id="SSF48366">
    <property type="entry name" value="Ras GEF"/>
    <property type="match status" value="1"/>
</dbReference>
<dbReference type="PROSITE" id="PS50004">
    <property type="entry name" value="C2"/>
    <property type="match status" value="1"/>
</dbReference>
<dbReference type="Proteomes" id="UP001292094">
    <property type="component" value="Unassembled WGS sequence"/>
</dbReference>
<dbReference type="InterPro" id="IPR001711">
    <property type="entry name" value="PLipase_C_Pinositol-sp_Y"/>
</dbReference>
<evidence type="ECO:0000313" key="13">
    <source>
        <dbReference type="EMBL" id="KAK4312306.1"/>
    </source>
</evidence>
<dbReference type="InterPro" id="IPR036964">
    <property type="entry name" value="RASGEF_cat_dom_sf"/>
</dbReference>
<feature type="domain" description="Ras-associating" evidence="12">
    <location>
        <begin position="1970"/>
        <end position="2059"/>
    </location>
</feature>
<evidence type="ECO:0000259" key="10">
    <source>
        <dbReference type="PROSITE" id="PS50008"/>
    </source>
</evidence>
<dbReference type="Pfam" id="PF00387">
    <property type="entry name" value="PI-PLC-Y"/>
    <property type="match status" value="1"/>
</dbReference>
<dbReference type="EC" id="3.1.4.11" evidence="1 7"/>
<protein>
    <recommendedName>
        <fullName evidence="1 7">Phosphoinositide phospholipase C</fullName>
        <ecNumber evidence="1 7">3.1.4.11</ecNumber>
    </recommendedName>
</protein>
<evidence type="ECO:0000313" key="14">
    <source>
        <dbReference type="Proteomes" id="UP001292094"/>
    </source>
</evidence>
<dbReference type="Gene3D" id="3.20.20.190">
    <property type="entry name" value="Phosphatidylinositol (PI) phosphodiesterase"/>
    <property type="match status" value="1"/>
</dbReference>
<dbReference type="InterPro" id="IPR000159">
    <property type="entry name" value="RA_dom"/>
</dbReference>
<dbReference type="InterPro" id="IPR015359">
    <property type="entry name" value="PLC_EF-hand-like"/>
</dbReference>
<comment type="catalytic activity">
    <reaction evidence="7">
        <text>a 1,2-diacyl-sn-glycero-3-phospho-(1D-myo-inositol-4,5-bisphosphate) + H2O = 1D-myo-inositol 1,4,5-trisphosphate + a 1,2-diacyl-sn-glycerol + H(+)</text>
        <dbReference type="Rhea" id="RHEA:33179"/>
        <dbReference type="ChEBI" id="CHEBI:15377"/>
        <dbReference type="ChEBI" id="CHEBI:15378"/>
        <dbReference type="ChEBI" id="CHEBI:17815"/>
        <dbReference type="ChEBI" id="CHEBI:58456"/>
        <dbReference type="ChEBI" id="CHEBI:203600"/>
        <dbReference type="EC" id="3.1.4.11"/>
    </reaction>
</comment>
<evidence type="ECO:0000256" key="8">
    <source>
        <dbReference type="SAM" id="MobiDB-lite"/>
    </source>
</evidence>
<dbReference type="Pfam" id="PF00168">
    <property type="entry name" value="C2"/>
    <property type="match status" value="1"/>
</dbReference>
<dbReference type="GO" id="GO:0007186">
    <property type="term" value="P:G protein-coupled receptor signaling pathway"/>
    <property type="evidence" value="ECO:0007669"/>
    <property type="project" value="TreeGrafter"/>
</dbReference>
<feature type="domain" description="C2" evidence="9">
    <location>
        <begin position="1631"/>
        <end position="1757"/>
    </location>
</feature>
<accession>A0AAE1U8Z1</accession>
<feature type="region of interest" description="Disordered" evidence="8">
    <location>
        <begin position="2085"/>
        <end position="2116"/>
    </location>
</feature>
<feature type="region of interest" description="Disordered" evidence="8">
    <location>
        <begin position="1026"/>
        <end position="1066"/>
    </location>
</feature>
<dbReference type="PROSITE" id="PS50200">
    <property type="entry name" value="RA"/>
    <property type="match status" value="2"/>
</dbReference>
<feature type="compositionally biased region" description="Polar residues" evidence="8">
    <location>
        <begin position="1035"/>
        <end position="1044"/>
    </location>
</feature>
<dbReference type="Pfam" id="PF09279">
    <property type="entry name" value="EF-hand_like"/>
    <property type="match status" value="1"/>
</dbReference>
<dbReference type="Gene3D" id="1.10.840.10">
    <property type="entry name" value="Ras guanine-nucleotide exchange factors catalytic domain"/>
    <property type="match status" value="1"/>
</dbReference>
<dbReference type="InterPro" id="IPR011992">
    <property type="entry name" value="EF-hand-dom_pair"/>
</dbReference>
<keyword evidence="7" id="KW-0378">Hydrolase</keyword>
<dbReference type="Pfam" id="PF00788">
    <property type="entry name" value="RA"/>
    <property type="match status" value="2"/>
</dbReference>
<evidence type="ECO:0000256" key="6">
    <source>
        <dbReference type="PROSITE-ProRule" id="PRU00168"/>
    </source>
</evidence>
<feature type="domain" description="Ras-GEF" evidence="11">
    <location>
        <begin position="330"/>
        <end position="592"/>
    </location>
</feature>
<sequence>TEAGGRTGVGQPYTCSLTHVVQGVTQVCLARATCLLAHLKDGAGQEGVSLAIPVVGLDPPRRPSFLPTSDPELEELSGFRRPQPIPASESFMGGPGDLFRGCYGALDPHKKGGQPAAALQRCLPPNYWRAKNMARLIKEHRRKLFHTSLYDSEVALKRLYIQTVRRLPAFPCRLHHVKELLRGKTKKKASRLLGIGPDKIVLLDTKTKILAKAQHTHDLLQYRTGGGRSHDRLVLEFRGTKWTFSVGAAASLSHLGRALWATLQADHPALPYPALHQAAALPYTHTAATTLYHHTGHLATHRPGEVLRAGGELGLLYSEELEILQRLLHFPEEVALRLTEGEYDLYYRVPPIAYIRHVTSDLRHPHHQECYGGQASTIAHLTKRFKEVSSWITHVIVSQPTHEDRKGILSCILRVALACWNMANFNAAMEIITGLKSEKLKPFWLSLESEHLPVLDFLASVLLGGEAGRGELEAALDRALSLPECRVVPFFGTFLADLMGILQATPSLVVLAEDGQEVEFISDYCGEDGFFTRIGPGGLINMGKIYEAQQVVERIAAFHQHYVARSSILANTILRDSSSMLSKEQESEQGGGGGGSSSGVSCGELEEYRPVQPLCNDHGVTLIPLVKSTLGLDLHTLQILHHGTTVVQWDPESGRSCLVYLRLERSNGTLTWMRPPWSGLRTSHSPPDYTLAANPEATVSPGLLLMYSMTPELSGGTLEEGFVQMSCLKDVEPGVRDANFSPIARRYGLEAALAAEQCVTLVYGAQLADNRLMVLVAPPAIASLWCQGLQVLVRAQRRLAGVSDKRLWWLKEQYLKLYFEDEACACPKPAEAIKIFGGRNWVTSTAGSMSPQDPNAAKRGSGSTRLKKLKSQATITVAKPEEGSRTAPSPALSTASRRPIHHHPSPPRSRSCDAAGEHLVGPSSHLHSPAPPRPAYDLATGLPSPPQQSIGYRERSRSSGAGVGGGVGGGGDFGTVTPRGFRGESITQAAELDFTDFVVLYKSFSLRARKDIRELFKTLAVTRKSLSDSSLEDPTASTPTQAMNHSPGQSPPSPSHPRPPLTRGDLGLLTRNTSLDLLVSRNNSQKKKIFDAIAAASIVTNCAGVDSSKSQVITLLELGRFLEEQQGELRTQEELRTLLHRHEPDPFLRSQELLSFEGFARYMMDEDNYAFLDERVTVNEDEIMSMPLSNYYIASSHNTYLTGHQLKGESSVELYSQVLLTGCRCVELDCWDGDDGSPMIYHGHTFTTKIPFRSVVETINKSAFVTSPYPVILSIENHCTTGQQARMAQIFMQVFGDKLVTKFLFEADFSEDVHLPSPAQLKYRILIKNKKLVAEVGQGPSVKGAPNRSPGRTNSLISNTSTGSLNDGDSEEEDEDDDYDDEGEEEHFDLGHHDSLFDEEKHCLVIKSVSMDTRTESLSSAEGSRMRPKSQSVETLDEEVPVPRYKKLSSQIAKELSDLVNYCQAVKFHGFNLASPRESVKGKKVIIGGRKSTVQPPIITNTPILVHTQVASDPSRLEPILQPPILKRPMGVHPCYMCSSLNENTAKRLCRRQPLDAIQHTETQLMRTYPAAMRIDSSNFNPLYFWAFGIQMAALNYQTDDTYLHLNYAMFEQTGRCGYVPKPKVMWDYNHMMYRRFNPFDKEFDGLHVLNLKISIISGQYVCQGNFQGSPQVEVEVMGIPVDCLKFKTKTVQRNSFNPIWNDTFNIRVMFKDLAFVRLTVTDTVTGHTTAQRILPLKCLRRGYRHVRLRNLLNQPLPVSTLFIYTMMEEEEYEIQQLSPGQDLSIAPSTLKKEAVESQDITPTVPLKRRKFFVKIHGVVPDEPYTVISATQECTTRDVINKAVAKIGKGARLEDYILIEEVAKGWQRKGDNPTTQRILDMNERPLEAQAHWQGEGKFVLKKTSDDPSTRAWLTTIMSTASKEKKKKGGTLGGGGSGGGGSEGEVSEEAKGWEEEDNFLVCVYNVATSIPYTILKAPTSSTAQDILAQALVKARRMEDPTRFVLVEELEYGQLTEPSGGAAKRRYPRVERRVVPDNENIYKVQAAWKTLGKLVLKERGAPVEGTFSRASAAASALGLTLSSALSRVGRSRHQDRRPVKETYSDPSALAAGHEGNFPDRRFKSLHETWRAAGGSSGAHSEGEVLSDDERSPSDLRAAVHKLKKVSLKKIQKVWR</sequence>
<dbReference type="Gene3D" id="1.10.238.10">
    <property type="entry name" value="EF-hand"/>
    <property type="match status" value="1"/>
</dbReference>
<evidence type="ECO:0000256" key="5">
    <source>
        <dbReference type="ARBA" id="ARBA00023224"/>
    </source>
</evidence>
<evidence type="ECO:0000259" key="11">
    <source>
        <dbReference type="PROSITE" id="PS50009"/>
    </source>
</evidence>
<evidence type="ECO:0000259" key="9">
    <source>
        <dbReference type="PROSITE" id="PS50004"/>
    </source>
</evidence>
<keyword evidence="4 7" id="KW-0443">Lipid metabolism</keyword>
<dbReference type="InterPro" id="IPR000909">
    <property type="entry name" value="PLipase_C_PInositol-sp_X_dom"/>
</dbReference>
<proteinExistence type="predicted"/>
<organism evidence="13 14">
    <name type="scientific">Petrolisthes manimaculis</name>
    <dbReference type="NCBI Taxonomy" id="1843537"/>
    <lineage>
        <taxon>Eukaryota</taxon>
        <taxon>Metazoa</taxon>
        <taxon>Ecdysozoa</taxon>
        <taxon>Arthropoda</taxon>
        <taxon>Crustacea</taxon>
        <taxon>Multicrustacea</taxon>
        <taxon>Malacostraca</taxon>
        <taxon>Eumalacostraca</taxon>
        <taxon>Eucarida</taxon>
        <taxon>Decapoda</taxon>
        <taxon>Pleocyemata</taxon>
        <taxon>Anomura</taxon>
        <taxon>Galatheoidea</taxon>
        <taxon>Porcellanidae</taxon>
        <taxon>Petrolisthes</taxon>
    </lineage>
</organism>
<dbReference type="InterPro" id="IPR018247">
    <property type="entry name" value="EF_Hand_1_Ca_BS"/>
</dbReference>
<gene>
    <name evidence="13" type="ORF">Pmani_016237</name>
</gene>
<feature type="compositionally biased region" description="Pro residues" evidence="8">
    <location>
        <begin position="1049"/>
        <end position="1060"/>
    </location>
</feature>
<dbReference type="CDD" id="cd00275">
    <property type="entry name" value="C2_PLC_like"/>
    <property type="match status" value="1"/>
</dbReference>
<feature type="region of interest" description="Disordered" evidence="8">
    <location>
        <begin position="2128"/>
        <end position="2150"/>
    </location>
</feature>
<dbReference type="GO" id="GO:0046488">
    <property type="term" value="P:phosphatidylinositol metabolic process"/>
    <property type="evidence" value="ECO:0007669"/>
    <property type="project" value="TreeGrafter"/>
</dbReference>
<keyword evidence="3 7" id="KW-0442">Lipid degradation</keyword>
<dbReference type="SMART" id="SM00239">
    <property type="entry name" value="C2"/>
    <property type="match status" value="1"/>
</dbReference>
<keyword evidence="14" id="KW-1185">Reference proteome</keyword>
<keyword evidence="6" id="KW-0344">Guanine-nucleotide releasing factor</keyword>
<feature type="domain" description="PI-PLC Y-box" evidence="10">
    <location>
        <begin position="1456"/>
        <end position="1626"/>
    </location>
</feature>
<dbReference type="InterPro" id="IPR029071">
    <property type="entry name" value="Ubiquitin-like_domsf"/>
</dbReference>
<dbReference type="InterPro" id="IPR023578">
    <property type="entry name" value="Ras_GEF_dom_sf"/>
</dbReference>
<evidence type="ECO:0000259" key="12">
    <source>
        <dbReference type="PROSITE" id="PS50200"/>
    </source>
</evidence>
<dbReference type="InterPro" id="IPR035892">
    <property type="entry name" value="C2_domain_sf"/>
</dbReference>
<dbReference type="InterPro" id="IPR001895">
    <property type="entry name" value="RASGEF_cat_dom"/>
</dbReference>
<dbReference type="InterPro" id="IPR046973">
    <property type="entry name" value="PLC-epsilon1_cat"/>
</dbReference>
<dbReference type="SUPFAM" id="SSF51695">
    <property type="entry name" value="PLC-like phosphodiesterases"/>
    <property type="match status" value="1"/>
</dbReference>
<dbReference type="SMART" id="SM00314">
    <property type="entry name" value="RA"/>
    <property type="match status" value="2"/>
</dbReference>
<dbReference type="SMART" id="SM00149">
    <property type="entry name" value="PLCYc"/>
    <property type="match status" value="1"/>
</dbReference>
<evidence type="ECO:0000256" key="4">
    <source>
        <dbReference type="ARBA" id="ARBA00023098"/>
    </source>
</evidence>
<feature type="non-terminal residue" evidence="13">
    <location>
        <position position="1"/>
    </location>
</feature>
<feature type="compositionally biased region" description="Polar residues" evidence="8">
    <location>
        <begin position="1350"/>
        <end position="1365"/>
    </location>
</feature>
<comment type="caution">
    <text evidence="13">The sequence shown here is derived from an EMBL/GenBank/DDBJ whole genome shotgun (WGS) entry which is preliminary data.</text>
</comment>
<dbReference type="Pfam" id="PF00617">
    <property type="entry name" value="RasGEF"/>
    <property type="match status" value="1"/>
</dbReference>
<feature type="compositionally biased region" description="Gly residues" evidence="8">
    <location>
        <begin position="961"/>
        <end position="973"/>
    </location>
</feature>
<feature type="region of interest" description="Disordered" evidence="8">
    <location>
        <begin position="1923"/>
        <end position="1951"/>
    </location>
</feature>
<feature type="domain" description="Ras-associating" evidence="12">
    <location>
        <begin position="1810"/>
        <end position="1905"/>
    </location>
</feature>